<feature type="compositionally biased region" description="Basic and acidic residues" evidence="2">
    <location>
        <begin position="687"/>
        <end position="711"/>
    </location>
</feature>
<feature type="compositionally biased region" description="Basic residues" evidence="2">
    <location>
        <begin position="672"/>
        <end position="686"/>
    </location>
</feature>
<dbReference type="EMBL" id="HBKQ01014071">
    <property type="protein sequence ID" value="CAE2224431.1"/>
    <property type="molecule type" value="Transcribed_RNA"/>
</dbReference>
<organism evidence="3">
    <name type="scientific">Odontella aurita</name>
    <dbReference type="NCBI Taxonomy" id="265563"/>
    <lineage>
        <taxon>Eukaryota</taxon>
        <taxon>Sar</taxon>
        <taxon>Stramenopiles</taxon>
        <taxon>Ochrophyta</taxon>
        <taxon>Bacillariophyta</taxon>
        <taxon>Mediophyceae</taxon>
        <taxon>Biddulphiophycidae</taxon>
        <taxon>Eupodiscales</taxon>
        <taxon>Odontellaceae</taxon>
        <taxon>Odontella</taxon>
    </lineage>
</organism>
<feature type="compositionally biased region" description="Low complexity" evidence="2">
    <location>
        <begin position="656"/>
        <end position="671"/>
    </location>
</feature>
<dbReference type="Gene3D" id="1.25.40.20">
    <property type="entry name" value="Ankyrin repeat-containing domain"/>
    <property type="match status" value="1"/>
</dbReference>
<protein>
    <recommendedName>
        <fullName evidence="4">Ankyrin repeat protein</fullName>
    </recommendedName>
</protein>
<feature type="region of interest" description="Disordered" evidence="2">
    <location>
        <begin position="308"/>
        <end position="357"/>
    </location>
</feature>
<feature type="compositionally biased region" description="Basic and acidic residues" evidence="2">
    <location>
        <begin position="463"/>
        <end position="495"/>
    </location>
</feature>
<evidence type="ECO:0000256" key="2">
    <source>
        <dbReference type="SAM" id="MobiDB-lite"/>
    </source>
</evidence>
<feature type="compositionally biased region" description="Basic and acidic residues" evidence="2">
    <location>
        <begin position="415"/>
        <end position="429"/>
    </location>
</feature>
<sequence length="866" mass="93676">MAAMMGGCMDPGVICTDDVWNPQSQNEDYEEDSILKENEEIILECDFDGLPDSNPLYRMIERKNWDGAREMLNHTTELENDKYGCYACQHNLNAEVPDGRRLSKAWITRKNPDGTTKWRITVLHAVVLFRAPSDILALVLNSHPLAASASDDRGNLPVHLAFNTGMPEDMINILLEAYPQAMDTQNRSGLTPLDCLVRKNKTSNQSALVGYLISSKTRHDRELESERTLFAERLNKVEEVVRAEQDMVIAKKVNASMEMARQQVAEAEERLREELRLSLLEEAREATGKDIADAARAMDVRIDSTNEVRTAAESSAAKEKSKTRGSKSIAGNTETSNTEKVASSMVQTPKKKSKGKLLSKLFSQRAEGDKLDSISSAGKSVRAAQALKATDTSNMNVTVGVEEAGSNGKPAAETHTSKASERGQIKEVTKNTPAQDTTLNNASKGVGQEGAKQVQENGVDLDEANKTDKKGTGKDDANKTDQKGTGKDEANKIDETGVDQDDAENAAKASGDGDVKPTLEERGILQDDWNQYAMNTSLYKWLRGQEANADETREANAKQIKAEGTEGTEEGVQEPTDEFKNTTRGGVETYSKEATKNANNEPTTAVETDSKKATKKEDEEGAKTDQEEGDKEPTNGDPKEGDKKGKQGGNEDDAKSVQSSRSARSPSSLPSKKSRFKLSKLKSSKKKPSEAKKQSIDEGELAAKTEAKAAKSADANADANADAALDRVKSIAEQKEEGSGSPEAEKGGKEGAGMTPPPAQPTKERDGSTTMPLVISFFDGESPNTQASTPKAGSSMKNASATARDAQVVAPNSAGEAPGITEDDTLEHRSVASSYAGGSRSTYFGEDYVDRWLEDKQAMVSGWFSS</sequence>
<evidence type="ECO:0000256" key="1">
    <source>
        <dbReference type="SAM" id="Coils"/>
    </source>
</evidence>
<evidence type="ECO:0000313" key="3">
    <source>
        <dbReference type="EMBL" id="CAE2224431.1"/>
    </source>
</evidence>
<feature type="compositionally biased region" description="Basic and acidic residues" evidence="2">
    <location>
        <begin position="724"/>
        <end position="749"/>
    </location>
</feature>
<feature type="coiled-coil region" evidence="1">
    <location>
        <begin position="250"/>
        <end position="277"/>
    </location>
</feature>
<feature type="region of interest" description="Disordered" evidence="2">
    <location>
        <begin position="547"/>
        <end position="826"/>
    </location>
</feature>
<proteinExistence type="predicted"/>
<feature type="compositionally biased region" description="Basic and acidic residues" evidence="2">
    <location>
        <begin position="511"/>
        <end position="524"/>
    </location>
</feature>
<feature type="compositionally biased region" description="Low complexity" evidence="2">
    <location>
        <begin position="712"/>
        <end position="723"/>
    </location>
</feature>
<dbReference type="SUPFAM" id="SSF48403">
    <property type="entry name" value="Ankyrin repeat"/>
    <property type="match status" value="1"/>
</dbReference>
<accession>A0A7S4IBM9</accession>
<dbReference type="AlphaFoldDB" id="A0A7S4IBM9"/>
<feature type="compositionally biased region" description="Acidic residues" evidence="2">
    <location>
        <begin position="566"/>
        <end position="576"/>
    </location>
</feature>
<name>A0A7S4IBM9_9STRA</name>
<reference evidence="3" key="1">
    <citation type="submission" date="2021-01" db="EMBL/GenBank/DDBJ databases">
        <authorList>
            <person name="Corre E."/>
            <person name="Pelletier E."/>
            <person name="Niang G."/>
            <person name="Scheremetjew M."/>
            <person name="Finn R."/>
            <person name="Kale V."/>
            <person name="Holt S."/>
            <person name="Cochrane G."/>
            <person name="Meng A."/>
            <person name="Brown T."/>
            <person name="Cohen L."/>
        </authorList>
    </citation>
    <scope>NUCLEOTIDE SEQUENCE</scope>
    <source>
        <strain evidence="3">Isolate 1302-5</strain>
    </source>
</reference>
<keyword evidence="1" id="KW-0175">Coiled coil</keyword>
<feature type="compositionally biased region" description="Polar residues" evidence="2">
    <location>
        <begin position="329"/>
        <end position="347"/>
    </location>
</feature>
<feature type="compositionally biased region" description="Polar residues" evidence="2">
    <location>
        <begin position="430"/>
        <end position="443"/>
    </location>
</feature>
<feature type="compositionally biased region" description="Basic and acidic residues" evidence="2">
    <location>
        <begin position="550"/>
        <end position="564"/>
    </location>
</feature>
<feature type="region of interest" description="Disordered" evidence="2">
    <location>
        <begin position="402"/>
        <end position="524"/>
    </location>
</feature>
<feature type="compositionally biased region" description="Polar residues" evidence="2">
    <location>
        <begin position="782"/>
        <end position="801"/>
    </location>
</feature>
<gene>
    <name evidence="3" type="ORF">OAUR00152_LOCUS9669</name>
</gene>
<feature type="compositionally biased region" description="Basic and acidic residues" evidence="2">
    <location>
        <begin position="608"/>
        <end position="645"/>
    </location>
</feature>
<feature type="compositionally biased region" description="Polar residues" evidence="2">
    <location>
        <begin position="596"/>
        <end position="607"/>
    </location>
</feature>
<evidence type="ECO:0008006" key="4">
    <source>
        <dbReference type="Google" id="ProtNLM"/>
    </source>
</evidence>
<dbReference type="InterPro" id="IPR036770">
    <property type="entry name" value="Ankyrin_rpt-contain_sf"/>
</dbReference>